<reference evidence="1 2" key="1">
    <citation type="journal article" date="2019" name="PLoS Biol.">
        <title>Sex chromosomes control vertical transmission of feminizing Wolbachia symbionts in an isopod.</title>
        <authorList>
            <person name="Becking T."/>
            <person name="Chebbi M.A."/>
            <person name="Giraud I."/>
            <person name="Moumen B."/>
            <person name="Laverre T."/>
            <person name="Caubet Y."/>
            <person name="Peccoud J."/>
            <person name="Gilbert C."/>
            <person name="Cordaux R."/>
        </authorList>
    </citation>
    <scope>NUCLEOTIDE SEQUENCE [LARGE SCALE GENOMIC DNA]</scope>
    <source>
        <strain evidence="1">ANa2</strain>
        <tissue evidence="1">Whole body excluding digestive tract and cuticle</tissue>
    </source>
</reference>
<proteinExistence type="predicted"/>
<dbReference type="Proteomes" id="UP000326759">
    <property type="component" value="Unassembled WGS sequence"/>
</dbReference>
<protein>
    <submittedName>
        <fullName evidence="1">Uncharacterized protein</fullName>
    </submittedName>
</protein>
<sequence>MECENFDFHESGEDIDKSLHGKDFEKDFGKFLLFRLICQRENFQNFRFTREKKGTGKFDDFVFVYDSDDGKTKYSLIQLKHLKNENKKINFEDLKANSKSYFGLPYYFDYYTKSLSCLSNDKDLKEAELEGLLFCTNAGMEDSLGCISKREILNEGLFRNSGKLYKLSINDKERQEIFREQFLSERKRLANELASYVMQNKVIPLESMIKDDSFNPQLKNINKELNNFRNEFFESLFDYQENSPYAKKIPTDKRNTEGFLEFLREKTNHIKIPKNSECKSLKILSEELVLSVMLEKPFDIKANIHDQKILQKLNKFIRENVIDFGSKKLKETFLSDNSKSNEEVHNFRQYFFEDLKVFCNAFKDKNVKEIEELVKLILEEGENEVIEFLKQKEIRFAEFPDIEAVVDIFPSGEVDTTEIDKNILAFLNLITFAVNQNNFDNLISN</sequence>
<organism evidence="1 2">
    <name type="scientific">Armadillidium nasatum</name>
    <dbReference type="NCBI Taxonomy" id="96803"/>
    <lineage>
        <taxon>Eukaryota</taxon>
        <taxon>Metazoa</taxon>
        <taxon>Ecdysozoa</taxon>
        <taxon>Arthropoda</taxon>
        <taxon>Crustacea</taxon>
        <taxon>Multicrustacea</taxon>
        <taxon>Malacostraca</taxon>
        <taxon>Eumalacostraca</taxon>
        <taxon>Peracarida</taxon>
        <taxon>Isopoda</taxon>
        <taxon>Oniscidea</taxon>
        <taxon>Crinocheta</taxon>
        <taxon>Armadillidiidae</taxon>
        <taxon>Armadillidium</taxon>
    </lineage>
</organism>
<comment type="caution">
    <text evidence="1">The sequence shown here is derived from an EMBL/GenBank/DDBJ whole genome shotgun (WGS) entry which is preliminary data.</text>
</comment>
<gene>
    <name evidence="1" type="ORF">Anas_14638</name>
</gene>
<accession>A0A5N5TBM3</accession>
<keyword evidence="2" id="KW-1185">Reference proteome</keyword>
<evidence type="ECO:0000313" key="1">
    <source>
        <dbReference type="EMBL" id="KAB7502505.1"/>
    </source>
</evidence>
<name>A0A5N5TBM3_9CRUS</name>
<dbReference type="AlphaFoldDB" id="A0A5N5TBM3"/>
<dbReference type="OrthoDB" id="10326210at2759"/>
<feature type="non-terminal residue" evidence="1">
    <location>
        <position position="445"/>
    </location>
</feature>
<evidence type="ECO:0000313" key="2">
    <source>
        <dbReference type="Proteomes" id="UP000326759"/>
    </source>
</evidence>
<dbReference type="EMBL" id="SEYY01007364">
    <property type="protein sequence ID" value="KAB7502505.1"/>
    <property type="molecule type" value="Genomic_DNA"/>
</dbReference>